<accession>A0A7C3I603</accession>
<evidence type="ECO:0000259" key="5">
    <source>
        <dbReference type="PROSITE" id="PS50110"/>
    </source>
</evidence>
<dbReference type="SMART" id="SM00448">
    <property type="entry name" value="REC"/>
    <property type="match status" value="1"/>
</dbReference>
<dbReference type="InterPro" id="IPR058031">
    <property type="entry name" value="AAA_lid_NorR"/>
</dbReference>
<dbReference type="InterPro" id="IPR027417">
    <property type="entry name" value="P-loop_NTPase"/>
</dbReference>
<dbReference type="Pfam" id="PF00072">
    <property type="entry name" value="Response_reg"/>
    <property type="match status" value="1"/>
</dbReference>
<dbReference type="InterPro" id="IPR002078">
    <property type="entry name" value="Sigma_54_int"/>
</dbReference>
<evidence type="ECO:0000256" key="3">
    <source>
        <dbReference type="PROSITE-ProRule" id="PRU00169"/>
    </source>
</evidence>
<dbReference type="GO" id="GO:0006355">
    <property type="term" value="P:regulation of DNA-templated transcription"/>
    <property type="evidence" value="ECO:0007669"/>
    <property type="project" value="InterPro"/>
</dbReference>
<dbReference type="FunFam" id="3.40.50.300:FF:000006">
    <property type="entry name" value="DNA-binding transcriptional regulator NtrC"/>
    <property type="match status" value="1"/>
</dbReference>
<dbReference type="Pfam" id="PF25601">
    <property type="entry name" value="AAA_lid_14"/>
    <property type="match status" value="1"/>
</dbReference>
<proteinExistence type="predicted"/>
<dbReference type="Pfam" id="PF00158">
    <property type="entry name" value="Sigma54_activat"/>
    <property type="match status" value="1"/>
</dbReference>
<protein>
    <submittedName>
        <fullName evidence="6">Sigma-54-dependent Fis family transcriptional regulator</fullName>
    </submittedName>
</protein>
<dbReference type="SUPFAM" id="SSF52172">
    <property type="entry name" value="CheY-like"/>
    <property type="match status" value="1"/>
</dbReference>
<dbReference type="GO" id="GO:0005524">
    <property type="term" value="F:ATP binding"/>
    <property type="evidence" value="ECO:0007669"/>
    <property type="project" value="UniProtKB-KW"/>
</dbReference>
<dbReference type="AlphaFoldDB" id="A0A7C3I603"/>
<dbReference type="CDD" id="cd00009">
    <property type="entry name" value="AAA"/>
    <property type="match status" value="1"/>
</dbReference>
<dbReference type="PROSITE" id="PS00675">
    <property type="entry name" value="SIGMA54_INTERACT_1"/>
    <property type="match status" value="1"/>
</dbReference>
<dbReference type="SUPFAM" id="SSF52540">
    <property type="entry name" value="P-loop containing nucleoside triphosphate hydrolases"/>
    <property type="match status" value="1"/>
</dbReference>
<feature type="domain" description="Sigma-54 factor interaction" evidence="4">
    <location>
        <begin position="135"/>
        <end position="356"/>
    </location>
</feature>
<evidence type="ECO:0000256" key="1">
    <source>
        <dbReference type="ARBA" id="ARBA00022741"/>
    </source>
</evidence>
<name>A0A7C3I603_9SPIR</name>
<keyword evidence="1" id="KW-0547">Nucleotide-binding</keyword>
<dbReference type="Gene3D" id="3.40.50.2300">
    <property type="match status" value="1"/>
</dbReference>
<feature type="domain" description="Response regulatory" evidence="5">
    <location>
        <begin position="3"/>
        <end position="116"/>
    </location>
</feature>
<dbReference type="InterPro" id="IPR011006">
    <property type="entry name" value="CheY-like_superfamily"/>
</dbReference>
<dbReference type="Gene3D" id="3.40.50.300">
    <property type="entry name" value="P-loop containing nucleotide triphosphate hydrolases"/>
    <property type="match status" value="1"/>
</dbReference>
<dbReference type="InterPro" id="IPR025943">
    <property type="entry name" value="Sigma_54_int_dom_ATP-bd_2"/>
</dbReference>
<dbReference type="PROSITE" id="PS00676">
    <property type="entry name" value="SIGMA54_INTERACT_2"/>
    <property type="match status" value="1"/>
</dbReference>
<dbReference type="PROSITE" id="PS50110">
    <property type="entry name" value="RESPONSE_REGULATORY"/>
    <property type="match status" value="1"/>
</dbReference>
<comment type="caution">
    <text evidence="6">The sequence shown here is derived from an EMBL/GenBank/DDBJ whole genome shotgun (WGS) entry which is preliminary data.</text>
</comment>
<organism evidence="6">
    <name type="scientific">Gracilinema caldarium</name>
    <dbReference type="NCBI Taxonomy" id="215591"/>
    <lineage>
        <taxon>Bacteria</taxon>
        <taxon>Pseudomonadati</taxon>
        <taxon>Spirochaetota</taxon>
        <taxon>Spirochaetia</taxon>
        <taxon>Spirochaetales</taxon>
        <taxon>Breznakiellaceae</taxon>
        <taxon>Gracilinema</taxon>
    </lineage>
</organism>
<dbReference type="GO" id="GO:0000160">
    <property type="term" value="P:phosphorelay signal transduction system"/>
    <property type="evidence" value="ECO:0007669"/>
    <property type="project" value="InterPro"/>
</dbReference>
<evidence type="ECO:0000256" key="2">
    <source>
        <dbReference type="ARBA" id="ARBA00022840"/>
    </source>
</evidence>
<dbReference type="PANTHER" id="PTHR32071">
    <property type="entry name" value="TRANSCRIPTIONAL REGULATORY PROTEIN"/>
    <property type="match status" value="1"/>
</dbReference>
<dbReference type="CDD" id="cd00156">
    <property type="entry name" value="REC"/>
    <property type="match status" value="1"/>
</dbReference>
<dbReference type="EMBL" id="DSVL01000435">
    <property type="protein sequence ID" value="HFH30638.1"/>
    <property type="molecule type" value="Genomic_DNA"/>
</dbReference>
<feature type="modified residue" description="4-aspartylphosphate" evidence="3">
    <location>
        <position position="51"/>
    </location>
</feature>
<gene>
    <name evidence="6" type="ORF">ENS59_14200</name>
</gene>
<dbReference type="InterPro" id="IPR003593">
    <property type="entry name" value="AAA+_ATPase"/>
</dbReference>
<reference evidence="6" key="1">
    <citation type="journal article" date="2020" name="mSystems">
        <title>Genome- and Community-Level Interaction Insights into Carbon Utilization and Element Cycling Functions of Hydrothermarchaeota in Hydrothermal Sediment.</title>
        <authorList>
            <person name="Zhou Z."/>
            <person name="Liu Y."/>
            <person name="Xu W."/>
            <person name="Pan J."/>
            <person name="Luo Z.H."/>
            <person name="Li M."/>
        </authorList>
    </citation>
    <scope>NUCLEOTIDE SEQUENCE [LARGE SCALE GENOMIC DNA]</scope>
    <source>
        <strain evidence="6">SpSt-503</strain>
    </source>
</reference>
<dbReference type="SMART" id="SM00382">
    <property type="entry name" value="AAA"/>
    <property type="match status" value="1"/>
</dbReference>
<keyword evidence="3" id="KW-0597">Phosphoprotein</keyword>
<sequence>MYSVLCIDDAEEQLQALTLELIDIYHVIPCKNPLNAIAHITKHQPDAIILDLQMPKVNGFQLLSEINKLHDPPPVLILSGHTDPLFVVRSLHLGARDFLSKPYTPTMLRHRLTKIIDSSLVNKTIKHKQTQNSLLIGNSKAIQTLKIEIQAFANSDLPILIYGESGTGKDLVARTIHVASHRSTGPLIVKNMGAIAPTLLESELFGCDEGAFTDAKPHKGCFEQANGGTLFLDEIAEASPSVQAALLRVIEDGYIQHLGGHTLYEVSFRLITATNKNLETLIAEKLFRSDLKYRLEGITLHIPPLRERKEDIPILARHFLAPHQVEITDSALYKLCSHEWPGNVRQLKMCLERATILAGTTGQIQAEHIRF</sequence>
<dbReference type="InterPro" id="IPR025662">
    <property type="entry name" value="Sigma_54_int_dom_ATP-bd_1"/>
</dbReference>
<keyword evidence="2" id="KW-0067">ATP-binding</keyword>
<dbReference type="Gene3D" id="1.10.8.60">
    <property type="match status" value="1"/>
</dbReference>
<dbReference type="InterPro" id="IPR001789">
    <property type="entry name" value="Sig_transdc_resp-reg_receiver"/>
</dbReference>
<evidence type="ECO:0000259" key="4">
    <source>
        <dbReference type="PROSITE" id="PS50045"/>
    </source>
</evidence>
<evidence type="ECO:0000313" key="6">
    <source>
        <dbReference type="EMBL" id="HFH30638.1"/>
    </source>
</evidence>
<dbReference type="PROSITE" id="PS50045">
    <property type="entry name" value="SIGMA54_INTERACT_4"/>
    <property type="match status" value="1"/>
</dbReference>